<dbReference type="Pfam" id="PF03188">
    <property type="entry name" value="Cytochrom_B561"/>
    <property type="match status" value="1"/>
</dbReference>
<dbReference type="PANTHER" id="PTHR15422">
    <property type="entry name" value="OS05G0565100 PROTEIN"/>
    <property type="match status" value="1"/>
</dbReference>
<keyword evidence="4" id="KW-0349">Heme</keyword>
<evidence type="ECO:0000256" key="3">
    <source>
        <dbReference type="ARBA" id="ARBA00022448"/>
    </source>
</evidence>
<protein>
    <recommendedName>
        <fullName evidence="12">Cytochrome b561 domain-containing protein</fullName>
    </recommendedName>
</protein>
<evidence type="ECO:0000256" key="7">
    <source>
        <dbReference type="ARBA" id="ARBA00022982"/>
    </source>
</evidence>
<feature type="transmembrane region" description="Helical" evidence="11">
    <location>
        <begin position="96"/>
        <end position="117"/>
    </location>
</feature>
<organism evidence="13 14">
    <name type="scientific">Capsella rubella</name>
    <dbReference type="NCBI Taxonomy" id="81985"/>
    <lineage>
        <taxon>Eukaryota</taxon>
        <taxon>Viridiplantae</taxon>
        <taxon>Streptophyta</taxon>
        <taxon>Embryophyta</taxon>
        <taxon>Tracheophyta</taxon>
        <taxon>Spermatophyta</taxon>
        <taxon>Magnoliopsida</taxon>
        <taxon>eudicotyledons</taxon>
        <taxon>Gunneridae</taxon>
        <taxon>Pentapetalae</taxon>
        <taxon>rosids</taxon>
        <taxon>malvids</taxon>
        <taxon>Brassicales</taxon>
        <taxon>Brassicaceae</taxon>
        <taxon>Camelineae</taxon>
        <taxon>Capsella</taxon>
    </lineage>
</organism>
<evidence type="ECO:0000256" key="11">
    <source>
        <dbReference type="SAM" id="Phobius"/>
    </source>
</evidence>
<feature type="domain" description="Cytochrome b561" evidence="12">
    <location>
        <begin position="50"/>
        <end position="257"/>
    </location>
</feature>
<dbReference type="GO" id="GO:0140575">
    <property type="term" value="F:transmembrane monodehydroascorbate reductase activity"/>
    <property type="evidence" value="ECO:0007669"/>
    <property type="project" value="InterPro"/>
</dbReference>
<feature type="transmembrane region" description="Helical" evidence="11">
    <location>
        <begin position="195"/>
        <end position="217"/>
    </location>
</feature>
<keyword evidence="8 11" id="KW-1133">Transmembrane helix</keyword>
<dbReference type="STRING" id="81985.R0FX96"/>
<dbReference type="InterPro" id="IPR006593">
    <property type="entry name" value="Cyt_b561/ferric_Rdtase_TM"/>
</dbReference>
<reference evidence="14" key="1">
    <citation type="journal article" date="2013" name="Nat. Genet.">
        <title>The Capsella rubella genome and the genomic consequences of rapid mating system evolution.</title>
        <authorList>
            <person name="Slotte T."/>
            <person name="Hazzouri K.M."/>
            <person name="Agren J.A."/>
            <person name="Koenig D."/>
            <person name="Maumus F."/>
            <person name="Guo Y.L."/>
            <person name="Steige K."/>
            <person name="Platts A.E."/>
            <person name="Escobar J.S."/>
            <person name="Newman L.K."/>
            <person name="Wang W."/>
            <person name="Mandakova T."/>
            <person name="Vello E."/>
            <person name="Smith L.M."/>
            <person name="Henz S.R."/>
            <person name="Steffen J."/>
            <person name="Takuno S."/>
            <person name="Brandvain Y."/>
            <person name="Coop G."/>
            <person name="Andolfatto P."/>
            <person name="Hu T.T."/>
            <person name="Blanchette M."/>
            <person name="Clark R.M."/>
            <person name="Quesneville H."/>
            <person name="Nordborg M."/>
            <person name="Gaut B.S."/>
            <person name="Lysak M.A."/>
            <person name="Jenkins J."/>
            <person name="Grimwood J."/>
            <person name="Chapman J."/>
            <person name="Prochnik S."/>
            <person name="Shu S."/>
            <person name="Rokhsar D."/>
            <person name="Schmutz J."/>
            <person name="Weigel D."/>
            <person name="Wright S.I."/>
        </authorList>
    </citation>
    <scope>NUCLEOTIDE SEQUENCE [LARGE SCALE GENOMIC DNA]</scope>
    <source>
        <strain evidence="14">cv. Monte Gargano</strain>
    </source>
</reference>
<evidence type="ECO:0000256" key="8">
    <source>
        <dbReference type="ARBA" id="ARBA00022989"/>
    </source>
</evidence>
<dbReference type="PROSITE" id="PS50939">
    <property type="entry name" value="CYTOCHROME_B561"/>
    <property type="match status" value="1"/>
</dbReference>
<comment type="cofactor">
    <cofactor evidence="1">
        <name>heme b</name>
        <dbReference type="ChEBI" id="CHEBI:60344"/>
    </cofactor>
</comment>
<dbReference type="eggNOG" id="KOG4293">
    <property type="taxonomic scope" value="Eukaryota"/>
</dbReference>
<evidence type="ECO:0000313" key="14">
    <source>
        <dbReference type="Proteomes" id="UP000029121"/>
    </source>
</evidence>
<evidence type="ECO:0000256" key="10">
    <source>
        <dbReference type="ARBA" id="ARBA00023136"/>
    </source>
</evidence>
<keyword evidence="10 11" id="KW-0472">Membrane</keyword>
<keyword evidence="5 11" id="KW-0812">Transmembrane</keyword>
<feature type="transmembrane region" description="Helical" evidence="11">
    <location>
        <begin position="229"/>
        <end position="249"/>
    </location>
</feature>
<keyword evidence="6" id="KW-0479">Metal-binding</keyword>
<evidence type="ECO:0000313" key="13">
    <source>
        <dbReference type="EMBL" id="EOA27617.1"/>
    </source>
</evidence>
<keyword evidence="14" id="KW-1185">Reference proteome</keyword>
<dbReference type="GO" id="GO:0016020">
    <property type="term" value="C:membrane"/>
    <property type="evidence" value="ECO:0007669"/>
    <property type="project" value="UniProtKB-SubCell"/>
</dbReference>
<feature type="transmembrane region" description="Helical" evidence="11">
    <location>
        <begin position="164"/>
        <end position="183"/>
    </location>
</feature>
<dbReference type="Gene3D" id="1.20.120.1770">
    <property type="match status" value="1"/>
</dbReference>
<dbReference type="GO" id="GO:0020037">
    <property type="term" value="F:heme binding"/>
    <property type="evidence" value="ECO:0007669"/>
    <property type="project" value="TreeGrafter"/>
</dbReference>
<dbReference type="SMART" id="SM00665">
    <property type="entry name" value="B561"/>
    <property type="match status" value="1"/>
</dbReference>
<evidence type="ECO:0000256" key="9">
    <source>
        <dbReference type="ARBA" id="ARBA00023004"/>
    </source>
</evidence>
<accession>R0FX96</accession>
<keyword evidence="7" id="KW-0249">Electron transport</keyword>
<evidence type="ECO:0000256" key="1">
    <source>
        <dbReference type="ARBA" id="ARBA00001970"/>
    </source>
</evidence>
<feature type="transmembrane region" description="Helical" evidence="11">
    <location>
        <begin position="129"/>
        <end position="152"/>
    </location>
</feature>
<dbReference type="AlphaFoldDB" id="R0FX96"/>
<evidence type="ECO:0000256" key="2">
    <source>
        <dbReference type="ARBA" id="ARBA00004141"/>
    </source>
</evidence>
<dbReference type="Proteomes" id="UP000029121">
    <property type="component" value="Unassembled WGS sequence"/>
</dbReference>
<dbReference type="GO" id="GO:0046872">
    <property type="term" value="F:metal ion binding"/>
    <property type="evidence" value="ECO:0007669"/>
    <property type="project" value="UniProtKB-KW"/>
</dbReference>
<evidence type="ECO:0000256" key="4">
    <source>
        <dbReference type="ARBA" id="ARBA00022617"/>
    </source>
</evidence>
<name>R0FX96_9BRAS</name>
<comment type="subcellular location">
    <subcellularLocation>
        <location evidence="2">Membrane</location>
        <topology evidence="2">Multi-pass membrane protein</topology>
    </subcellularLocation>
</comment>
<evidence type="ECO:0000259" key="12">
    <source>
        <dbReference type="PROSITE" id="PS50939"/>
    </source>
</evidence>
<evidence type="ECO:0000256" key="6">
    <source>
        <dbReference type="ARBA" id="ARBA00022723"/>
    </source>
</evidence>
<dbReference type="CDD" id="cd08760">
    <property type="entry name" value="Cyt_b561_FRRS1_like"/>
    <property type="match status" value="1"/>
</dbReference>
<sequence>MWSLFYTFHMEIMMFVDSNTLFPKLCIFCFQFKPHEIMEIHHHHLFVSLLLLLLPLSSSQENTRSLVIDVNGPVETSPISEKLNPKLVYEIKVHGFMLWASMGVLMPIGIISIRLITIKDQPIITLRRLFWIHVTSQMVAVILVTIGAIMSVKNFNNSFNNHHQRLGIGLYIIVWFQALLGFLRPSRGGKARRKWFVGHWILGTSIAILGVINIYTGLHAYSKKTSRSVKLWTILFTAQLSSIVLFYLFQDKWSYIQSQTTFNRNQSVDHNSNISTAEAGHVDGVDEETKQSY</sequence>
<proteinExistence type="predicted"/>
<evidence type="ECO:0000256" key="5">
    <source>
        <dbReference type="ARBA" id="ARBA00022692"/>
    </source>
</evidence>
<keyword evidence="9" id="KW-0408">Iron</keyword>
<dbReference type="InterPro" id="IPR045150">
    <property type="entry name" value="CYB561D1/2"/>
</dbReference>
<gene>
    <name evidence="13" type="ORF">CARUB_v10023761mg</name>
</gene>
<keyword evidence="3" id="KW-0813">Transport</keyword>
<dbReference type="PANTHER" id="PTHR15422:SF24">
    <property type="entry name" value="DOMON RELATED DOMAIN-CONTAINING PROTEIN"/>
    <property type="match status" value="1"/>
</dbReference>
<dbReference type="EMBL" id="KB870808">
    <property type="protein sequence ID" value="EOA27617.1"/>
    <property type="molecule type" value="Genomic_DNA"/>
</dbReference>